<dbReference type="GO" id="GO:0003723">
    <property type="term" value="F:RNA binding"/>
    <property type="evidence" value="ECO:0007669"/>
    <property type="project" value="UniProtKB-KW"/>
</dbReference>
<dbReference type="CDD" id="cd00165">
    <property type="entry name" value="S4"/>
    <property type="match status" value="1"/>
</dbReference>
<protein>
    <submittedName>
        <fullName evidence="4">Uncharacterized protein C6orf203</fullName>
    </submittedName>
</protein>
<organism evidence="4">
    <name type="scientific">Aceria tosichella</name>
    <name type="common">wheat curl mite</name>
    <dbReference type="NCBI Taxonomy" id="561515"/>
    <lineage>
        <taxon>Eukaryota</taxon>
        <taxon>Metazoa</taxon>
        <taxon>Ecdysozoa</taxon>
        <taxon>Arthropoda</taxon>
        <taxon>Chelicerata</taxon>
        <taxon>Arachnida</taxon>
        <taxon>Acari</taxon>
        <taxon>Acariformes</taxon>
        <taxon>Trombidiformes</taxon>
        <taxon>Prostigmata</taxon>
        <taxon>Eupodina</taxon>
        <taxon>Eriophyoidea</taxon>
        <taxon>Eriophyidae</taxon>
        <taxon>Eriophyinae</taxon>
        <taxon>Aceriini</taxon>
        <taxon>Aceria</taxon>
    </lineage>
</organism>
<dbReference type="InterPro" id="IPR057896">
    <property type="entry name" value="MTRES1_C"/>
</dbReference>
<keyword evidence="1" id="KW-0694">RNA-binding</keyword>
<dbReference type="GO" id="GO:1903108">
    <property type="term" value="P:regulation of mitochondrial transcription"/>
    <property type="evidence" value="ECO:0007669"/>
    <property type="project" value="TreeGrafter"/>
</dbReference>
<dbReference type="AlphaFoldDB" id="A0A6G1SQE6"/>
<proteinExistence type="predicted"/>
<dbReference type="GO" id="GO:0005739">
    <property type="term" value="C:mitochondrion"/>
    <property type="evidence" value="ECO:0007669"/>
    <property type="project" value="TreeGrafter"/>
</dbReference>
<feature type="region of interest" description="Disordered" evidence="2">
    <location>
        <begin position="73"/>
        <end position="103"/>
    </location>
</feature>
<evidence type="ECO:0000259" key="3">
    <source>
        <dbReference type="Pfam" id="PF25818"/>
    </source>
</evidence>
<dbReference type="EMBL" id="GGYP01007431">
    <property type="protein sequence ID" value="MDE52202.1"/>
    <property type="molecule type" value="Transcribed_RNA"/>
</dbReference>
<gene>
    <name evidence="4" type="primary">CF203</name>
    <name evidence="4" type="ORF">g.6806</name>
</gene>
<evidence type="ECO:0000256" key="1">
    <source>
        <dbReference type="PROSITE-ProRule" id="PRU00182"/>
    </source>
</evidence>
<dbReference type="Pfam" id="PF25818">
    <property type="entry name" value="MTRES1_C"/>
    <property type="match status" value="1"/>
</dbReference>
<feature type="compositionally biased region" description="Acidic residues" evidence="2">
    <location>
        <begin position="87"/>
        <end position="99"/>
    </location>
</feature>
<dbReference type="Gene3D" id="3.10.290.10">
    <property type="entry name" value="RNA-binding S4 domain"/>
    <property type="match status" value="1"/>
</dbReference>
<name>A0A6G1SQE6_9ACAR</name>
<dbReference type="PROSITE" id="PS50889">
    <property type="entry name" value="S4"/>
    <property type="match status" value="1"/>
</dbReference>
<feature type="domain" description="Mitochondrial transcription rescue factor 1 C-terminal" evidence="3">
    <location>
        <begin position="123"/>
        <end position="219"/>
    </location>
</feature>
<evidence type="ECO:0000313" key="4">
    <source>
        <dbReference type="EMBL" id="MDE52202.1"/>
    </source>
</evidence>
<dbReference type="PANTHER" id="PTHR13633:SF3">
    <property type="entry name" value="MITOCHONDRIAL TRANSCRIPTION RESCUE FACTOR 1"/>
    <property type="match status" value="1"/>
</dbReference>
<dbReference type="InterPro" id="IPR036986">
    <property type="entry name" value="S4_RNA-bd_sf"/>
</dbReference>
<evidence type="ECO:0000256" key="2">
    <source>
        <dbReference type="SAM" id="MobiDB-lite"/>
    </source>
</evidence>
<sequence>MTALCRNVRFLVRQHDKLFANHKLYCTPFAFGQAQYYKMPAQRVNHLVTVTNQTSSCANGLVRASPTIQINLEQRRFKRKRPSKQDEEAEEEEDEEDLSNENPLLMDDLLNQAEDGSEFMTINISSLRLDTFCKTAFSMTRARVEELFYKGDIYINGELPHKKSMDLNVGDEIDVVKSINPEDSKLVNVKRAVILKLPDKASEHGRMKLDIQRWQDLSVEARARKGNH</sequence>
<dbReference type="PANTHER" id="PTHR13633">
    <property type="entry name" value="MITOCHONDRIAL TRANSCRIPTION RESCUE FACTOR 1"/>
    <property type="match status" value="1"/>
</dbReference>
<dbReference type="SUPFAM" id="SSF55174">
    <property type="entry name" value="Alpha-L RNA-binding motif"/>
    <property type="match status" value="1"/>
</dbReference>
<accession>A0A6G1SQE6</accession>
<reference evidence="4" key="1">
    <citation type="submission" date="2018-10" db="EMBL/GenBank/DDBJ databases">
        <title>Transcriptome assembly of Aceria tosichella (Wheat curl mite) Type 2.</title>
        <authorList>
            <person name="Scully E.D."/>
            <person name="Geib S.M."/>
            <person name="Palmer N.A."/>
            <person name="Gupta A.K."/>
            <person name="Sarath G."/>
            <person name="Tatineni S."/>
        </authorList>
    </citation>
    <scope>NUCLEOTIDE SEQUENCE</scope>
    <source>
        <strain evidence="4">LincolnNE</strain>
    </source>
</reference>